<feature type="domain" description="Thioesterase putative" evidence="1">
    <location>
        <begin position="5"/>
        <end position="142"/>
    </location>
</feature>
<evidence type="ECO:0000259" key="1">
    <source>
        <dbReference type="Pfam" id="PF09500"/>
    </source>
</evidence>
<dbReference type="InterPro" id="IPR029069">
    <property type="entry name" value="HotDog_dom_sf"/>
</dbReference>
<dbReference type="Pfam" id="PF09500">
    <property type="entry name" value="YiiD_C"/>
    <property type="match status" value="1"/>
</dbReference>
<dbReference type="InterPro" id="IPR012660">
    <property type="entry name" value="YiiD_C"/>
</dbReference>
<dbReference type="NCBIfam" id="TIGR02447">
    <property type="entry name" value="yiiD_Cterm"/>
    <property type="match status" value="1"/>
</dbReference>
<evidence type="ECO:0000313" key="3">
    <source>
        <dbReference type="Proteomes" id="UP000199233"/>
    </source>
</evidence>
<proteinExistence type="predicted"/>
<dbReference type="AlphaFoldDB" id="A0A1H9KS81"/>
<reference evidence="2 3" key="1">
    <citation type="submission" date="2016-10" db="EMBL/GenBank/DDBJ databases">
        <authorList>
            <person name="de Groot N.N."/>
        </authorList>
    </citation>
    <scope>NUCLEOTIDE SEQUENCE [LARGE SCALE GENOMIC DNA]</scope>
    <source>
        <strain evidence="2 3">DSM 25927</strain>
    </source>
</reference>
<protein>
    <submittedName>
        <fullName evidence="2">Aconitase</fullName>
    </submittedName>
</protein>
<dbReference type="EMBL" id="FOFS01000014">
    <property type="protein sequence ID" value="SER02026.1"/>
    <property type="molecule type" value="Genomic_DNA"/>
</dbReference>
<dbReference type="Proteomes" id="UP000199233">
    <property type="component" value="Unassembled WGS sequence"/>
</dbReference>
<dbReference type="RefSeq" id="WP_093288814.1">
    <property type="nucleotide sequence ID" value="NZ_FOFS01000014.1"/>
</dbReference>
<dbReference type="Gene3D" id="3.10.129.10">
    <property type="entry name" value="Hotdog Thioesterase"/>
    <property type="match status" value="1"/>
</dbReference>
<name>A0A1H9KS81_9GAMM</name>
<keyword evidence="3" id="KW-1185">Reference proteome</keyword>
<gene>
    <name evidence="2" type="ORF">SAMN04488038_11420</name>
</gene>
<organism evidence="2 3">
    <name type="scientific">Solimonas aquatica</name>
    <dbReference type="NCBI Taxonomy" id="489703"/>
    <lineage>
        <taxon>Bacteria</taxon>
        <taxon>Pseudomonadati</taxon>
        <taxon>Pseudomonadota</taxon>
        <taxon>Gammaproteobacteria</taxon>
        <taxon>Nevskiales</taxon>
        <taxon>Nevskiaceae</taxon>
        <taxon>Solimonas</taxon>
    </lineage>
</organism>
<dbReference type="OrthoDB" id="572024at2"/>
<dbReference type="STRING" id="489703.SAMN04488038_11420"/>
<sequence>MTPEALTAFLQQEIPLTAAMQLRVTQCGEGRLRIAAPLDANRNPHGTVFGGSLATLGIVAGWTLLYVELQAEQLHPNLVIQHYDCDYLAPGTATFFAEAQLPEDWPRFIEQLRAGRRSRLDVAVRLTCEDREILTARARYAALP</sequence>
<evidence type="ECO:0000313" key="2">
    <source>
        <dbReference type="EMBL" id="SER02026.1"/>
    </source>
</evidence>
<dbReference type="SUPFAM" id="SSF54637">
    <property type="entry name" value="Thioesterase/thiol ester dehydrase-isomerase"/>
    <property type="match status" value="1"/>
</dbReference>
<accession>A0A1H9KS81</accession>
<dbReference type="CDD" id="cd03443">
    <property type="entry name" value="PaaI_thioesterase"/>
    <property type="match status" value="1"/>
</dbReference>